<name>A0A8T0JSJ2_PHAAN</name>
<dbReference type="PANTHER" id="PTHR48235">
    <property type="entry name" value="OS01G0916700 PROTEIN"/>
    <property type="match status" value="1"/>
</dbReference>
<gene>
    <name evidence="1" type="ORF">HKW66_Vig0203130</name>
</gene>
<proteinExistence type="predicted"/>
<organism evidence="1 2">
    <name type="scientific">Phaseolus angularis</name>
    <name type="common">Azuki bean</name>
    <name type="synonym">Vigna angularis</name>
    <dbReference type="NCBI Taxonomy" id="3914"/>
    <lineage>
        <taxon>Eukaryota</taxon>
        <taxon>Viridiplantae</taxon>
        <taxon>Streptophyta</taxon>
        <taxon>Embryophyta</taxon>
        <taxon>Tracheophyta</taxon>
        <taxon>Spermatophyta</taxon>
        <taxon>Magnoliopsida</taxon>
        <taxon>eudicotyledons</taxon>
        <taxon>Gunneridae</taxon>
        <taxon>Pentapetalae</taxon>
        <taxon>rosids</taxon>
        <taxon>fabids</taxon>
        <taxon>Fabales</taxon>
        <taxon>Fabaceae</taxon>
        <taxon>Papilionoideae</taxon>
        <taxon>50 kb inversion clade</taxon>
        <taxon>NPAAA clade</taxon>
        <taxon>indigoferoid/millettioid clade</taxon>
        <taxon>Phaseoleae</taxon>
        <taxon>Vigna</taxon>
    </lineage>
</organism>
<evidence type="ECO:0000313" key="1">
    <source>
        <dbReference type="EMBL" id="KAG2380940.1"/>
    </source>
</evidence>
<dbReference type="EMBL" id="JABFOF010000009">
    <property type="protein sequence ID" value="KAG2380940.1"/>
    <property type="molecule type" value="Genomic_DNA"/>
</dbReference>
<dbReference type="PANTHER" id="PTHR48235:SF1">
    <property type="entry name" value="OS01G0916700 PROTEIN"/>
    <property type="match status" value="1"/>
</dbReference>
<sequence length="187" mass="21266">MFYQEFCILPTRNIAVLSQLRWLHKDASDALSTLPIFSRSSTASTAPSAVTATTALSTIPTFTLSTYSNLNFNHVSLPFRKRIPILSLCIIIIIINNNNSPFLLILRYRKGCDVVVVAWKLLKFGVYRDCNCGLNVETMNTLNPRIPQELEHIDHDGEEEDDDPVFVLTDEWREFFAKSEARRKLGS</sequence>
<accession>A0A8T0JSJ2</accession>
<protein>
    <submittedName>
        <fullName evidence="1">Uncharacterized protein</fullName>
    </submittedName>
</protein>
<evidence type="ECO:0000313" key="2">
    <source>
        <dbReference type="Proteomes" id="UP000743370"/>
    </source>
</evidence>
<reference evidence="1 2" key="1">
    <citation type="submission" date="2020-05" db="EMBL/GenBank/DDBJ databases">
        <title>Vigna angularis (adzuki bean) Var. LongXiaoDou No. 4 denovo assembly.</title>
        <authorList>
            <person name="Xiang H."/>
        </authorList>
    </citation>
    <scope>NUCLEOTIDE SEQUENCE [LARGE SCALE GENOMIC DNA]</scope>
    <source>
        <tissue evidence="1">Leaf</tissue>
    </source>
</reference>
<dbReference type="Proteomes" id="UP000743370">
    <property type="component" value="Unassembled WGS sequence"/>
</dbReference>
<dbReference type="AlphaFoldDB" id="A0A8T0JSJ2"/>
<comment type="caution">
    <text evidence="1">The sequence shown here is derived from an EMBL/GenBank/DDBJ whole genome shotgun (WGS) entry which is preliminary data.</text>
</comment>